<accession>A0ABR1AY38</accession>
<evidence type="ECO:0000313" key="10">
    <source>
        <dbReference type="Proteomes" id="UP001359485"/>
    </source>
</evidence>
<dbReference type="InterPro" id="IPR000225">
    <property type="entry name" value="Armadillo"/>
</dbReference>
<comment type="caution">
    <text evidence="9">The sequence shown here is derived from an EMBL/GenBank/DDBJ whole genome shotgun (WGS) entry which is preliminary data.</text>
</comment>
<keyword evidence="4" id="KW-0963">Cytoplasm</keyword>
<dbReference type="PANTHER" id="PTHR15651:SF7">
    <property type="entry name" value="ARMADILLO REPEAT-CONTAINING PROTEIN 8"/>
    <property type="match status" value="1"/>
</dbReference>
<dbReference type="SMART" id="SM00244">
    <property type="entry name" value="PHB"/>
    <property type="match status" value="1"/>
</dbReference>
<sequence>MKYGFVTCGPNEALVVSGCCYKKPLLVPGGRAFVWPIFQQVHRITLNVMTLLVESPTVYTSQGVPISVTGIAQIKIQGQNEEMLSTACEQFLGKTETEIAAIALLTLEGHQRAIMGRMTVEEIFQDRKTFSANVFEVASTDLVNMGITIVSYTLKDIKDDEGYLMSLGMARTAEVKKDARIGEAEARRDATIQEAAAEEQRMSVRLLNDTEIAKAKRDFELKKAAYEVQVLTKKAEADMAFELQTAKLKQKLMEEKMQIKVIERSMEIALENEEIKRKAQELEATVKIPAVAEKFRLEKLAEANKNRLVLEAQADEEAIRVKADAEAYAIRARGKAEADQMEKKAEAWSEYRDAAMIDMIMQMLPKVTAEIAAPLSQTNKITIVASGDGPMGPAKITEEIFDVVTKIPKIVKNLTGVDIAHVIKSADMESSRSYVDELYSADMDKCLQAIICLKNSVIGSNRQKGTVITQGVVPRLIQLLSDPNVPNQIKIHATVTLGSLAKGTDEHIKALVEFGVVPHLLNGLVSNDVKLVEYCLCCLCSIFKSRHAPIDLLYYDENLTSHLLSLALQSVSNQVCVTTVLATACKSAERQALLCSQGAVGTLAALLCSPHYKVQMPTLSCLANITFQNPVVSSVVATTSYNGKSIPELVVTLTGRSRATDVQLAAAKVLANLQRAGAIPPNDTKILYRALPCLVRLCKDDCPPAQRVEAAETLAFLTEVDMELQRLASISNHLIPTLAGLLRGMPLAADHKLSQDMKQAAFRAFASLGANDEDIRKRIIDTDNLMQHVVAGLEEPSAGVQLAAVRCLHSLSRSVQQLRTTFQDHRVWQPLMQLLKGDDDILTVASSTLCNLLLEFSPSKEPILESGAIDLLCDLTRRPDPALRLNGIWALMNMAFQAEQKIKSQILASLGTDQIFRLLSDSEVSVLMKTLGLLRNLLSTKPHIDHIMSLHAIQIMQAVILILEGSHNAEVKEQALCILANIADGDSAKDYIMANEDVLKKLTDYMMHSNVKLQIAAVYCISNLVWREDAGASERQVRLKDMGVYKLLQQLIMTSDTALFDKVKTAMTQFSEA</sequence>
<dbReference type="SUPFAM" id="SSF117892">
    <property type="entry name" value="Band 7/SPFH domain"/>
    <property type="match status" value="1"/>
</dbReference>
<evidence type="ECO:0000256" key="1">
    <source>
        <dbReference type="ARBA" id="ARBA00004123"/>
    </source>
</evidence>
<dbReference type="Gene3D" id="1.25.10.10">
    <property type="entry name" value="Leucine-rich Repeat Variant"/>
    <property type="match status" value="2"/>
</dbReference>
<evidence type="ECO:0000256" key="5">
    <source>
        <dbReference type="ARBA" id="ARBA00022737"/>
    </source>
</evidence>
<gene>
    <name evidence="9" type="ORF">RUM44_003062</name>
</gene>
<dbReference type="PROSITE" id="PS50176">
    <property type="entry name" value="ARM_REPEAT"/>
    <property type="match status" value="2"/>
</dbReference>
<reference evidence="9 10" key="1">
    <citation type="submission" date="2023-09" db="EMBL/GenBank/DDBJ databases">
        <title>Genomes of two closely related lineages of the louse Polyplax serrata with different host specificities.</title>
        <authorList>
            <person name="Martinu J."/>
            <person name="Tarabai H."/>
            <person name="Stefka J."/>
            <person name="Hypsa V."/>
        </authorList>
    </citation>
    <scope>NUCLEOTIDE SEQUENCE [LARGE SCALE GENOMIC DNA]</scope>
    <source>
        <strain evidence="9">98ZLc_SE</strain>
    </source>
</reference>
<evidence type="ECO:0000256" key="6">
    <source>
        <dbReference type="ARBA" id="ARBA00023242"/>
    </source>
</evidence>
<dbReference type="SUPFAM" id="SSF48371">
    <property type="entry name" value="ARM repeat"/>
    <property type="match status" value="1"/>
</dbReference>
<dbReference type="InterPro" id="IPR016024">
    <property type="entry name" value="ARM-type_fold"/>
</dbReference>
<dbReference type="InterPro" id="IPR031905">
    <property type="entry name" value="Flotillin_C"/>
</dbReference>
<evidence type="ECO:0000313" key="9">
    <source>
        <dbReference type="EMBL" id="KAK6630892.1"/>
    </source>
</evidence>
<feature type="repeat" description="ARM" evidence="7">
    <location>
        <begin position="644"/>
        <end position="673"/>
    </location>
</feature>
<keyword evidence="6" id="KW-0539">Nucleus</keyword>
<keyword evidence="5" id="KW-0677">Repeat</keyword>
<organism evidence="9 10">
    <name type="scientific">Polyplax serrata</name>
    <name type="common">Common mouse louse</name>
    <dbReference type="NCBI Taxonomy" id="468196"/>
    <lineage>
        <taxon>Eukaryota</taxon>
        <taxon>Metazoa</taxon>
        <taxon>Ecdysozoa</taxon>
        <taxon>Arthropoda</taxon>
        <taxon>Hexapoda</taxon>
        <taxon>Insecta</taxon>
        <taxon>Pterygota</taxon>
        <taxon>Neoptera</taxon>
        <taxon>Paraneoptera</taxon>
        <taxon>Psocodea</taxon>
        <taxon>Troctomorpha</taxon>
        <taxon>Phthiraptera</taxon>
        <taxon>Anoplura</taxon>
        <taxon>Polyplacidae</taxon>
        <taxon>Polyplax</taxon>
    </lineage>
</organism>
<dbReference type="PANTHER" id="PTHR15651">
    <property type="entry name" value="ARMADILLO REPEAT-CONTAINING PROTEIN 8"/>
    <property type="match status" value="1"/>
</dbReference>
<dbReference type="SMART" id="SM00185">
    <property type="entry name" value="ARM"/>
    <property type="match status" value="9"/>
</dbReference>
<feature type="domain" description="Band 7" evidence="8">
    <location>
        <begin position="87"/>
        <end position="269"/>
    </location>
</feature>
<evidence type="ECO:0000256" key="7">
    <source>
        <dbReference type="PROSITE-ProRule" id="PRU00259"/>
    </source>
</evidence>
<dbReference type="InterPro" id="IPR038739">
    <property type="entry name" value="ARMC8/Vid28"/>
</dbReference>
<proteinExistence type="predicted"/>
<evidence type="ECO:0000256" key="3">
    <source>
        <dbReference type="ARBA" id="ARBA00013746"/>
    </source>
</evidence>
<dbReference type="CDD" id="cd03399">
    <property type="entry name" value="SPFH_flotillin"/>
    <property type="match status" value="1"/>
</dbReference>
<dbReference type="InterPro" id="IPR011989">
    <property type="entry name" value="ARM-like"/>
</dbReference>
<dbReference type="Pfam" id="PF00514">
    <property type="entry name" value="Arm"/>
    <property type="match status" value="1"/>
</dbReference>
<dbReference type="InterPro" id="IPR036013">
    <property type="entry name" value="Band_7/SPFH_dom_sf"/>
</dbReference>
<dbReference type="Gene3D" id="3.30.479.30">
    <property type="entry name" value="Band 7 domain"/>
    <property type="match status" value="1"/>
</dbReference>
<name>A0ABR1AY38_POLSC</name>
<comment type="subcellular location">
    <subcellularLocation>
        <location evidence="2">Cytoplasm</location>
    </subcellularLocation>
    <subcellularLocation>
        <location evidence="1">Nucleus</location>
    </subcellularLocation>
</comment>
<dbReference type="Proteomes" id="UP001359485">
    <property type="component" value="Unassembled WGS sequence"/>
</dbReference>
<feature type="repeat" description="ARM" evidence="7">
    <location>
        <begin position="471"/>
        <end position="501"/>
    </location>
</feature>
<evidence type="ECO:0000256" key="4">
    <source>
        <dbReference type="ARBA" id="ARBA00022490"/>
    </source>
</evidence>
<keyword evidence="10" id="KW-1185">Reference proteome</keyword>
<protein>
    <recommendedName>
        <fullName evidence="3">Armadillo repeat-containing protein 8</fullName>
    </recommendedName>
</protein>
<evidence type="ECO:0000259" key="8">
    <source>
        <dbReference type="SMART" id="SM00244"/>
    </source>
</evidence>
<evidence type="ECO:0000256" key="2">
    <source>
        <dbReference type="ARBA" id="ARBA00004496"/>
    </source>
</evidence>
<dbReference type="EMBL" id="JAWJWF010000007">
    <property type="protein sequence ID" value="KAK6630892.1"/>
    <property type="molecule type" value="Genomic_DNA"/>
</dbReference>
<dbReference type="InterPro" id="IPR001107">
    <property type="entry name" value="Band_7"/>
</dbReference>
<dbReference type="Pfam" id="PF01145">
    <property type="entry name" value="Band_7"/>
    <property type="match status" value="1"/>
</dbReference>
<dbReference type="Pfam" id="PF15975">
    <property type="entry name" value="Flot"/>
    <property type="match status" value="1"/>
</dbReference>